<evidence type="ECO:0000313" key="3">
    <source>
        <dbReference type="Proteomes" id="UP000178432"/>
    </source>
</evidence>
<protein>
    <recommendedName>
        <fullName evidence="4">WxL domain-containing protein</fullName>
    </recommendedName>
</protein>
<comment type="caution">
    <text evidence="2">The sequence shown here is derived from an EMBL/GenBank/DDBJ whole genome shotgun (WGS) entry which is preliminary data.</text>
</comment>
<keyword evidence="1" id="KW-0472">Membrane</keyword>
<name>A0A1G1Y643_9BACT</name>
<dbReference type="Proteomes" id="UP000178432">
    <property type="component" value="Unassembled WGS sequence"/>
</dbReference>
<dbReference type="AlphaFoldDB" id="A0A1G1Y643"/>
<evidence type="ECO:0008006" key="4">
    <source>
        <dbReference type="Google" id="ProtNLM"/>
    </source>
</evidence>
<keyword evidence="1" id="KW-1133">Transmembrane helix</keyword>
<dbReference type="EMBL" id="MHIF01000026">
    <property type="protein sequence ID" value="OGY47809.1"/>
    <property type="molecule type" value="Genomic_DNA"/>
</dbReference>
<evidence type="ECO:0000256" key="1">
    <source>
        <dbReference type="SAM" id="Phobius"/>
    </source>
</evidence>
<evidence type="ECO:0000313" key="2">
    <source>
        <dbReference type="EMBL" id="OGY47809.1"/>
    </source>
</evidence>
<feature type="transmembrane region" description="Helical" evidence="1">
    <location>
        <begin position="6"/>
        <end position="26"/>
    </location>
</feature>
<keyword evidence="1" id="KW-0812">Transmembrane</keyword>
<organism evidence="2 3">
    <name type="scientific">Candidatus Buchananbacteria bacterium RIFCSPHIGHO2_01_FULL_46_12</name>
    <dbReference type="NCBI Taxonomy" id="1797536"/>
    <lineage>
        <taxon>Bacteria</taxon>
        <taxon>Candidatus Buchananiibacteriota</taxon>
    </lineage>
</organism>
<gene>
    <name evidence="2" type="ORF">A2663_02180</name>
</gene>
<accession>A0A1G1Y643</accession>
<proteinExistence type="predicted"/>
<reference evidence="2 3" key="1">
    <citation type="journal article" date="2016" name="Nat. Commun.">
        <title>Thousands of microbial genomes shed light on interconnected biogeochemical processes in an aquifer system.</title>
        <authorList>
            <person name="Anantharaman K."/>
            <person name="Brown C.T."/>
            <person name="Hug L.A."/>
            <person name="Sharon I."/>
            <person name="Castelle C.J."/>
            <person name="Probst A.J."/>
            <person name="Thomas B.C."/>
            <person name="Singh A."/>
            <person name="Wilkins M.J."/>
            <person name="Karaoz U."/>
            <person name="Brodie E.L."/>
            <person name="Williams K.H."/>
            <person name="Hubbard S.S."/>
            <person name="Banfield J.F."/>
        </authorList>
    </citation>
    <scope>NUCLEOTIDE SEQUENCE [LARGE SCALE GENOMIC DNA]</scope>
</reference>
<sequence>MFRKSIIYFLILALGIFFYSPAWLWARMESANYIIYADVFNAGGSETGASTNYKLQESIGEATALSAANSAANYGIKTGFYEMYPDQYLTFSVGSASVNLGTLSRTEVKTASHTMTVATNASKGFTIAVSGSTLTSGGNTITAIGATAAASSPGTKQFGLNLAANSSPGVGASPSGTSPIGAAAGAYATANTFAFSSGDTVASASNPINSTIFTVSYIANMAAGTAGGTYTTTLTYAATANY</sequence>